<name>A0ACB6SJL9_9PLEO</name>
<dbReference type="Proteomes" id="UP000799754">
    <property type="component" value="Unassembled WGS sequence"/>
</dbReference>
<sequence length="251" mass="28991">MHLLQIGADGEFSLTEFYGKQIPEYAILSHTWIASNEEVSFKELVKGRGKGKAGYRKLHFCAEQAVKDQLQYFWVDTCCIDKASSAELQEAINSMFRWYQKAKKCYVYLADVHSETATKIQTEHGISSEQASRLAFRRSRWFTRGWTLQELIAPKSVDFFSAQGKWLGDRVSLWKDIHQVTNIPFEALQKEPVALSQFTVDQRLSWAENRETTREEDKAYSLLGIFDLSMPLLYGEGQTKALMRLHQTRES</sequence>
<evidence type="ECO:0000313" key="2">
    <source>
        <dbReference type="Proteomes" id="UP000799754"/>
    </source>
</evidence>
<organism evidence="1 2">
    <name type="scientific">Macroventuria anomochaeta</name>
    <dbReference type="NCBI Taxonomy" id="301207"/>
    <lineage>
        <taxon>Eukaryota</taxon>
        <taxon>Fungi</taxon>
        <taxon>Dikarya</taxon>
        <taxon>Ascomycota</taxon>
        <taxon>Pezizomycotina</taxon>
        <taxon>Dothideomycetes</taxon>
        <taxon>Pleosporomycetidae</taxon>
        <taxon>Pleosporales</taxon>
        <taxon>Pleosporineae</taxon>
        <taxon>Didymellaceae</taxon>
        <taxon>Macroventuria</taxon>
    </lineage>
</organism>
<gene>
    <name evidence="1" type="ORF">BU25DRAFT_316980</name>
</gene>
<evidence type="ECO:0000313" key="1">
    <source>
        <dbReference type="EMBL" id="KAF2633867.1"/>
    </source>
</evidence>
<dbReference type="EMBL" id="MU006701">
    <property type="protein sequence ID" value="KAF2633867.1"/>
    <property type="molecule type" value="Genomic_DNA"/>
</dbReference>
<keyword evidence="2" id="KW-1185">Reference proteome</keyword>
<accession>A0ACB6SJL9</accession>
<comment type="caution">
    <text evidence="1">The sequence shown here is derived from an EMBL/GenBank/DDBJ whole genome shotgun (WGS) entry which is preliminary data.</text>
</comment>
<proteinExistence type="predicted"/>
<feature type="non-terminal residue" evidence="1">
    <location>
        <position position="251"/>
    </location>
</feature>
<protein>
    <submittedName>
        <fullName evidence="1">HET-domain-containing protein</fullName>
    </submittedName>
</protein>
<reference evidence="1" key="1">
    <citation type="journal article" date="2020" name="Stud. Mycol.">
        <title>101 Dothideomycetes genomes: a test case for predicting lifestyles and emergence of pathogens.</title>
        <authorList>
            <person name="Haridas S."/>
            <person name="Albert R."/>
            <person name="Binder M."/>
            <person name="Bloem J."/>
            <person name="Labutti K."/>
            <person name="Salamov A."/>
            <person name="Andreopoulos B."/>
            <person name="Baker S."/>
            <person name="Barry K."/>
            <person name="Bills G."/>
            <person name="Bluhm B."/>
            <person name="Cannon C."/>
            <person name="Castanera R."/>
            <person name="Culley D."/>
            <person name="Daum C."/>
            <person name="Ezra D."/>
            <person name="Gonzalez J."/>
            <person name="Henrissat B."/>
            <person name="Kuo A."/>
            <person name="Liang C."/>
            <person name="Lipzen A."/>
            <person name="Lutzoni F."/>
            <person name="Magnuson J."/>
            <person name="Mondo S."/>
            <person name="Nolan M."/>
            <person name="Ohm R."/>
            <person name="Pangilinan J."/>
            <person name="Park H.-J."/>
            <person name="Ramirez L."/>
            <person name="Alfaro M."/>
            <person name="Sun H."/>
            <person name="Tritt A."/>
            <person name="Yoshinaga Y."/>
            <person name="Zwiers L.-H."/>
            <person name="Turgeon B."/>
            <person name="Goodwin S."/>
            <person name="Spatafora J."/>
            <person name="Crous P."/>
            <person name="Grigoriev I."/>
        </authorList>
    </citation>
    <scope>NUCLEOTIDE SEQUENCE</scope>
    <source>
        <strain evidence="1">CBS 525.71</strain>
    </source>
</reference>